<feature type="region of interest" description="Disordered" evidence="1">
    <location>
        <begin position="17"/>
        <end position="66"/>
    </location>
</feature>
<evidence type="ECO:0000256" key="1">
    <source>
        <dbReference type="SAM" id="MobiDB-lite"/>
    </source>
</evidence>
<feature type="compositionally biased region" description="Pro residues" evidence="1">
    <location>
        <begin position="34"/>
        <end position="43"/>
    </location>
</feature>
<gene>
    <name evidence="2" type="ORF">Fmac_005647</name>
</gene>
<proteinExistence type="predicted"/>
<reference evidence="2 3" key="1">
    <citation type="submission" date="2024-08" db="EMBL/GenBank/DDBJ databases">
        <title>Insights into the chromosomal genome structure of Flemingia macrophylla.</title>
        <authorList>
            <person name="Ding Y."/>
            <person name="Zhao Y."/>
            <person name="Bi W."/>
            <person name="Wu M."/>
            <person name="Zhao G."/>
            <person name="Gong Y."/>
            <person name="Li W."/>
            <person name="Zhang P."/>
        </authorList>
    </citation>
    <scope>NUCLEOTIDE SEQUENCE [LARGE SCALE GENOMIC DNA]</scope>
    <source>
        <strain evidence="2">DYQJB</strain>
        <tissue evidence="2">Leaf</tissue>
    </source>
</reference>
<evidence type="ECO:0000313" key="3">
    <source>
        <dbReference type="Proteomes" id="UP001603857"/>
    </source>
</evidence>
<dbReference type="EMBL" id="JBGMDY010000002">
    <property type="protein sequence ID" value="KAL2344362.1"/>
    <property type="molecule type" value="Genomic_DNA"/>
</dbReference>
<dbReference type="AlphaFoldDB" id="A0ABD1N8C9"/>
<evidence type="ECO:0000313" key="2">
    <source>
        <dbReference type="EMBL" id="KAL2344362.1"/>
    </source>
</evidence>
<accession>A0ABD1N8C9</accession>
<comment type="caution">
    <text evidence="2">The sequence shown here is derived from an EMBL/GenBank/DDBJ whole genome shotgun (WGS) entry which is preliminary data.</text>
</comment>
<dbReference type="Proteomes" id="UP001603857">
    <property type="component" value="Unassembled WGS sequence"/>
</dbReference>
<name>A0ABD1N8C9_9FABA</name>
<sequence>MRSVFLHSVAAPPLCIQEIRPPPSHHRPATTAQPLPPLRPASSPPRLRSASKTSNPSFVHRPATTA</sequence>
<keyword evidence="3" id="KW-1185">Reference proteome</keyword>
<organism evidence="2 3">
    <name type="scientific">Flemingia macrophylla</name>
    <dbReference type="NCBI Taxonomy" id="520843"/>
    <lineage>
        <taxon>Eukaryota</taxon>
        <taxon>Viridiplantae</taxon>
        <taxon>Streptophyta</taxon>
        <taxon>Embryophyta</taxon>
        <taxon>Tracheophyta</taxon>
        <taxon>Spermatophyta</taxon>
        <taxon>Magnoliopsida</taxon>
        <taxon>eudicotyledons</taxon>
        <taxon>Gunneridae</taxon>
        <taxon>Pentapetalae</taxon>
        <taxon>rosids</taxon>
        <taxon>fabids</taxon>
        <taxon>Fabales</taxon>
        <taxon>Fabaceae</taxon>
        <taxon>Papilionoideae</taxon>
        <taxon>50 kb inversion clade</taxon>
        <taxon>NPAAA clade</taxon>
        <taxon>indigoferoid/millettioid clade</taxon>
        <taxon>Phaseoleae</taxon>
        <taxon>Flemingia</taxon>
    </lineage>
</organism>
<protein>
    <submittedName>
        <fullName evidence="2">Uncharacterized protein</fullName>
    </submittedName>
</protein>